<evidence type="ECO:0000259" key="1">
    <source>
        <dbReference type="PROSITE" id="PS50235"/>
    </source>
</evidence>
<organism evidence="2 3">
    <name type="scientific">Elliptochloris bilobata</name>
    <dbReference type="NCBI Taxonomy" id="381761"/>
    <lineage>
        <taxon>Eukaryota</taxon>
        <taxon>Viridiplantae</taxon>
        <taxon>Chlorophyta</taxon>
        <taxon>core chlorophytes</taxon>
        <taxon>Trebouxiophyceae</taxon>
        <taxon>Trebouxiophyceae incertae sedis</taxon>
        <taxon>Elliptochloris clade</taxon>
        <taxon>Elliptochloris</taxon>
    </lineage>
</organism>
<dbReference type="Gene3D" id="3.90.70.10">
    <property type="entry name" value="Cysteine proteinases"/>
    <property type="match status" value="1"/>
</dbReference>
<name>A0AAW1QV44_9CHLO</name>
<protein>
    <recommendedName>
        <fullName evidence="1">USP domain-containing protein</fullName>
    </recommendedName>
</protein>
<feature type="domain" description="USP" evidence="1">
    <location>
        <begin position="1"/>
        <end position="246"/>
    </location>
</feature>
<dbReference type="InterPro" id="IPR038765">
    <property type="entry name" value="Papain-like_cys_pep_sf"/>
</dbReference>
<proteinExistence type="predicted"/>
<dbReference type="Proteomes" id="UP001445335">
    <property type="component" value="Unassembled WGS sequence"/>
</dbReference>
<gene>
    <name evidence="2" type="ORF">WJX81_005575</name>
</gene>
<dbReference type="InterPro" id="IPR028889">
    <property type="entry name" value="USP"/>
</dbReference>
<reference evidence="2 3" key="1">
    <citation type="journal article" date="2024" name="Nat. Commun.">
        <title>Phylogenomics reveals the evolutionary origins of lichenization in chlorophyte algae.</title>
        <authorList>
            <person name="Puginier C."/>
            <person name="Libourel C."/>
            <person name="Otte J."/>
            <person name="Skaloud P."/>
            <person name="Haon M."/>
            <person name="Grisel S."/>
            <person name="Petersen M."/>
            <person name="Berrin J.G."/>
            <person name="Delaux P.M."/>
            <person name="Dal Grande F."/>
            <person name="Keller J."/>
        </authorList>
    </citation>
    <scope>NUCLEOTIDE SEQUENCE [LARGE SCALE GENOMIC DNA]</scope>
    <source>
        <strain evidence="2 3">SAG 245.80</strain>
    </source>
</reference>
<accession>A0AAW1QV44</accession>
<dbReference type="AlphaFoldDB" id="A0AAW1QV44"/>
<evidence type="ECO:0000313" key="2">
    <source>
        <dbReference type="EMBL" id="KAK9825367.1"/>
    </source>
</evidence>
<comment type="caution">
    <text evidence="2">The sequence shown here is derived from an EMBL/GenBank/DDBJ whole genome shotgun (WGS) entry which is preliminary data.</text>
</comment>
<keyword evidence="3" id="KW-1185">Reference proteome</keyword>
<dbReference type="PROSITE" id="PS50235">
    <property type="entry name" value="USP_3"/>
    <property type="match status" value="1"/>
</dbReference>
<evidence type="ECO:0000313" key="3">
    <source>
        <dbReference type="Proteomes" id="UP001445335"/>
    </source>
</evidence>
<dbReference type="EMBL" id="JALJOU010000075">
    <property type="protein sequence ID" value="KAK9825367.1"/>
    <property type="molecule type" value="Genomic_DNA"/>
</dbReference>
<dbReference type="SUPFAM" id="SSF54001">
    <property type="entry name" value="Cysteine proteinases"/>
    <property type="match status" value="1"/>
</dbReference>
<sequence>MPAAEVQASAVLRELVRDYRVRARGGHGDVLSVKNLRLEVIRVKMGTDKHGYPFGDQRGASHCLLEFLEDLVNYLGGLGGEREALMRHLFAAEYIAVWTCPQCGRSGHRLRQHMSVLHLEKDPSVHCSGAGRLGQVATTADDWCEHCDNKVPYEWDLVGLPPRVLVLGVAAGHNMQSDVLSEDALAAAATAFPRELGLRRHGFLSLASAPANVDLTYELVAMVCHKGYHEVALVRHGQWLGGRTGQ</sequence>